<gene>
    <name evidence="1" type="ORF">LIER_13846</name>
</gene>
<dbReference type="EMBL" id="BAABME010002834">
    <property type="protein sequence ID" value="GAA0156327.1"/>
    <property type="molecule type" value="Genomic_DNA"/>
</dbReference>
<accession>A0AAV3Q262</accession>
<comment type="caution">
    <text evidence="1">The sequence shown here is derived from an EMBL/GenBank/DDBJ whole genome shotgun (WGS) entry which is preliminary data.</text>
</comment>
<reference evidence="1 2" key="1">
    <citation type="submission" date="2024-01" db="EMBL/GenBank/DDBJ databases">
        <title>The complete chloroplast genome sequence of Lithospermum erythrorhizon: insights into the phylogenetic relationship among Boraginaceae species and the maternal lineages of purple gromwells.</title>
        <authorList>
            <person name="Okada T."/>
            <person name="Watanabe K."/>
        </authorList>
    </citation>
    <scope>NUCLEOTIDE SEQUENCE [LARGE SCALE GENOMIC DNA]</scope>
</reference>
<evidence type="ECO:0000313" key="2">
    <source>
        <dbReference type="Proteomes" id="UP001454036"/>
    </source>
</evidence>
<dbReference type="PANTHER" id="PTHR46327:SF2">
    <property type="entry name" value="SEQUENCE-SPECIFIC DNA BINDING TRANSCRIPTION FACTOR"/>
    <property type="match status" value="1"/>
</dbReference>
<protein>
    <submittedName>
        <fullName evidence="1">Uncharacterized protein</fullName>
    </submittedName>
</protein>
<keyword evidence="2" id="KW-1185">Reference proteome</keyword>
<name>A0AAV3Q262_LITER</name>
<proteinExistence type="predicted"/>
<organism evidence="1 2">
    <name type="scientific">Lithospermum erythrorhizon</name>
    <name type="common">Purple gromwell</name>
    <name type="synonym">Lithospermum officinale var. erythrorhizon</name>
    <dbReference type="NCBI Taxonomy" id="34254"/>
    <lineage>
        <taxon>Eukaryota</taxon>
        <taxon>Viridiplantae</taxon>
        <taxon>Streptophyta</taxon>
        <taxon>Embryophyta</taxon>
        <taxon>Tracheophyta</taxon>
        <taxon>Spermatophyta</taxon>
        <taxon>Magnoliopsida</taxon>
        <taxon>eudicotyledons</taxon>
        <taxon>Gunneridae</taxon>
        <taxon>Pentapetalae</taxon>
        <taxon>asterids</taxon>
        <taxon>lamiids</taxon>
        <taxon>Boraginales</taxon>
        <taxon>Boraginaceae</taxon>
        <taxon>Boraginoideae</taxon>
        <taxon>Lithospermeae</taxon>
        <taxon>Lithospermum</taxon>
    </lineage>
</organism>
<dbReference type="AlphaFoldDB" id="A0AAV3Q262"/>
<dbReference type="PANTHER" id="PTHR46327">
    <property type="entry name" value="F16F4.11 PROTEIN-RELATED"/>
    <property type="match status" value="1"/>
</dbReference>
<sequence>MGALICHKEKIGKGYRAFRHQAQAFELEKQKLKWEIFCSKKGREMEKERPLKERMELENERMKELELINPQHQRSKSDPSIITG</sequence>
<evidence type="ECO:0000313" key="1">
    <source>
        <dbReference type="EMBL" id="GAA0156327.1"/>
    </source>
</evidence>
<dbReference type="Proteomes" id="UP001454036">
    <property type="component" value="Unassembled WGS sequence"/>
</dbReference>